<proteinExistence type="predicted"/>
<reference evidence="1" key="1">
    <citation type="submission" date="2016-06" db="UniProtKB">
        <authorList>
            <consortium name="WormBaseParasite"/>
        </authorList>
    </citation>
    <scope>IDENTIFICATION</scope>
</reference>
<evidence type="ECO:0000313" key="1">
    <source>
        <dbReference type="WBParaSite" id="SCUD_0000370801-mRNA-1"/>
    </source>
</evidence>
<dbReference type="WBParaSite" id="SCUD_0000370801-mRNA-1">
    <property type="protein sequence ID" value="SCUD_0000370801-mRNA-1"/>
    <property type="gene ID" value="SCUD_0000370801"/>
</dbReference>
<name>A0A183JLX7_9TREM</name>
<accession>A0A183JLX7</accession>
<protein>
    <submittedName>
        <fullName evidence="1">GCP_C_terminal domain-containing protein</fullName>
    </submittedName>
</protein>
<sequence>SFFSNHEYTYIYNCLSTYLFTHSFQIDTFKTRHICSIQNISEFFCKIINKYAFFIRCFIRISVDQLMLELNIQLDELNSMHKHLVVEHMNNVHLDPMYSIYDPK</sequence>
<organism evidence="1">
    <name type="scientific">Schistosoma curassoni</name>
    <dbReference type="NCBI Taxonomy" id="6186"/>
    <lineage>
        <taxon>Eukaryota</taxon>
        <taxon>Metazoa</taxon>
        <taxon>Spiralia</taxon>
        <taxon>Lophotrochozoa</taxon>
        <taxon>Platyhelminthes</taxon>
        <taxon>Trematoda</taxon>
        <taxon>Digenea</taxon>
        <taxon>Strigeidida</taxon>
        <taxon>Schistosomatoidea</taxon>
        <taxon>Schistosomatidae</taxon>
        <taxon>Schistosoma</taxon>
    </lineage>
</organism>
<dbReference type="AlphaFoldDB" id="A0A183JLX7"/>